<feature type="non-terminal residue" evidence="2">
    <location>
        <position position="82"/>
    </location>
</feature>
<organism evidence="2 3">
    <name type="scientific">Xanthomonas citri pv. citri</name>
    <dbReference type="NCBI Taxonomy" id="611301"/>
    <lineage>
        <taxon>Bacteria</taxon>
        <taxon>Pseudomonadati</taxon>
        <taxon>Pseudomonadota</taxon>
        <taxon>Gammaproteobacteria</taxon>
        <taxon>Lysobacterales</taxon>
        <taxon>Lysobacteraceae</taxon>
        <taxon>Xanthomonas</taxon>
    </lineage>
</organism>
<reference evidence="2" key="1">
    <citation type="submission" date="2020-01" db="EMBL/GenBank/DDBJ databases">
        <authorList>
            <person name="Richard D."/>
        </authorList>
    </citation>
    <scope>NUCLEOTIDE SEQUENCE</scope>
    <source>
        <strain evidence="2">JP541</strain>
    </source>
</reference>
<dbReference type="EMBL" id="JAABFR010001248">
    <property type="protein sequence ID" value="MBD4337510.1"/>
    <property type="molecule type" value="Genomic_DNA"/>
</dbReference>
<evidence type="ECO:0000313" key="2">
    <source>
        <dbReference type="EMBL" id="MBD4337510.1"/>
    </source>
</evidence>
<keyword evidence="1" id="KW-1133">Transmembrane helix</keyword>
<feature type="transmembrane region" description="Helical" evidence="1">
    <location>
        <begin position="31"/>
        <end position="53"/>
    </location>
</feature>
<evidence type="ECO:0000313" key="3">
    <source>
        <dbReference type="Proteomes" id="UP000653002"/>
    </source>
</evidence>
<keyword evidence="1" id="KW-0812">Transmembrane</keyword>
<proteinExistence type="predicted"/>
<sequence>MGQAVAFQIKSFTFAGKHIYQDIRMKKVLKLAGGFMVGACIGFVGVIGVRVLVLGDSFDGLHSKFAETGMLETVGISLLAIL</sequence>
<dbReference type="Proteomes" id="UP000653002">
    <property type="component" value="Unassembled WGS sequence"/>
</dbReference>
<comment type="caution">
    <text evidence="2">The sequence shown here is derived from an EMBL/GenBank/DDBJ whole genome shotgun (WGS) entry which is preliminary data.</text>
</comment>
<name>A0A8I0L326_XANCI</name>
<keyword evidence="1" id="KW-0472">Membrane</keyword>
<dbReference type="AlphaFoldDB" id="A0A8I0L326"/>
<gene>
    <name evidence="2" type="ORF">GUH15_15910</name>
</gene>
<accession>A0A8I0L326</accession>
<evidence type="ECO:0000256" key="1">
    <source>
        <dbReference type="SAM" id="Phobius"/>
    </source>
</evidence>
<protein>
    <submittedName>
        <fullName evidence="2">Uncharacterized protein</fullName>
    </submittedName>
</protein>